<keyword evidence="2" id="KW-1185">Reference proteome</keyword>
<dbReference type="InterPro" id="IPR008822">
    <property type="entry name" value="Endonuclease_RusA-like"/>
</dbReference>
<dbReference type="Proteomes" id="UP000318313">
    <property type="component" value="Chromosome"/>
</dbReference>
<dbReference type="OrthoDB" id="5114842at2"/>
<dbReference type="Gene3D" id="3.30.1330.70">
    <property type="entry name" value="Holliday junction resolvase RusA"/>
    <property type="match status" value="1"/>
</dbReference>
<reference evidence="1 2" key="1">
    <citation type="submission" date="2019-03" db="EMBL/GenBank/DDBJ databases">
        <title>Deep-cultivation of Planctomycetes and their phenomic and genomic characterization uncovers novel biology.</title>
        <authorList>
            <person name="Wiegand S."/>
            <person name="Jogler M."/>
            <person name="Boedeker C."/>
            <person name="Pinto D."/>
            <person name="Vollmers J."/>
            <person name="Rivas-Marin E."/>
            <person name="Kohn T."/>
            <person name="Peeters S.H."/>
            <person name="Heuer A."/>
            <person name="Rast P."/>
            <person name="Oberbeckmann S."/>
            <person name="Bunk B."/>
            <person name="Jeske O."/>
            <person name="Meyerdierks A."/>
            <person name="Storesund J.E."/>
            <person name="Kallscheuer N."/>
            <person name="Luecker S."/>
            <person name="Lage O.M."/>
            <person name="Pohl T."/>
            <person name="Merkel B.J."/>
            <person name="Hornburger P."/>
            <person name="Mueller R.-W."/>
            <person name="Bruemmer F."/>
            <person name="Labrenz M."/>
            <person name="Spormann A.M."/>
            <person name="Op den Camp H."/>
            <person name="Overmann J."/>
            <person name="Amann R."/>
            <person name="Jetten M.S.M."/>
            <person name="Mascher T."/>
            <person name="Medema M.H."/>
            <person name="Devos D.P."/>
            <person name="Kaster A.-K."/>
            <person name="Ovreas L."/>
            <person name="Rohde M."/>
            <person name="Galperin M.Y."/>
            <person name="Jogler C."/>
        </authorList>
    </citation>
    <scope>NUCLEOTIDE SEQUENCE [LARGE SCALE GENOMIC DNA]</scope>
    <source>
        <strain evidence="1 2">Enr17</strain>
    </source>
</reference>
<protein>
    <submittedName>
        <fullName evidence="1">Endodeoxyribonuclease RusA</fullName>
    </submittedName>
</protein>
<dbReference type="GO" id="GO:0006281">
    <property type="term" value="P:DNA repair"/>
    <property type="evidence" value="ECO:0007669"/>
    <property type="project" value="InterPro"/>
</dbReference>
<dbReference type="EMBL" id="CP037452">
    <property type="protein sequence ID" value="QDV49581.1"/>
    <property type="molecule type" value="Genomic_DNA"/>
</dbReference>
<evidence type="ECO:0000313" key="2">
    <source>
        <dbReference type="Proteomes" id="UP000318313"/>
    </source>
</evidence>
<organism evidence="1 2">
    <name type="scientific">Gimesia fumaroli</name>
    <dbReference type="NCBI Taxonomy" id="2527976"/>
    <lineage>
        <taxon>Bacteria</taxon>
        <taxon>Pseudomonadati</taxon>
        <taxon>Planctomycetota</taxon>
        <taxon>Planctomycetia</taxon>
        <taxon>Planctomycetales</taxon>
        <taxon>Planctomycetaceae</taxon>
        <taxon>Gimesia</taxon>
    </lineage>
</organism>
<name>A0A518I901_9PLAN</name>
<proteinExistence type="predicted"/>
<dbReference type="InterPro" id="IPR036614">
    <property type="entry name" value="RusA-like_sf"/>
</dbReference>
<dbReference type="AlphaFoldDB" id="A0A518I901"/>
<sequence>MQRMESVKFSVPGAPVAQPRQKFKRMGGFISNYTPEKHPVTDYKKAIRLSALEAYQGKPDGGPIALEVVFVFPRQSNKRWKTKPMPRYLHVQRNDVDNLLKAVMDALNEKIWVDDKQVCKVTATKWRAAGDEEPHTEITIKPINVG</sequence>
<dbReference type="GO" id="GO:0006310">
    <property type="term" value="P:DNA recombination"/>
    <property type="evidence" value="ECO:0007669"/>
    <property type="project" value="InterPro"/>
</dbReference>
<dbReference type="KEGG" id="gfm:Enr17x_16010"/>
<gene>
    <name evidence="1" type="ORF">Enr17x_16010</name>
</gene>
<accession>A0A518I901</accession>
<dbReference type="GO" id="GO:0000287">
    <property type="term" value="F:magnesium ion binding"/>
    <property type="evidence" value="ECO:0007669"/>
    <property type="project" value="InterPro"/>
</dbReference>
<dbReference type="Pfam" id="PF05866">
    <property type="entry name" value="RusA"/>
    <property type="match status" value="1"/>
</dbReference>
<evidence type="ECO:0000313" key="1">
    <source>
        <dbReference type="EMBL" id="QDV49581.1"/>
    </source>
</evidence>
<dbReference type="SUPFAM" id="SSF103084">
    <property type="entry name" value="Holliday junction resolvase RusA"/>
    <property type="match status" value="1"/>
</dbReference>